<evidence type="ECO:0000259" key="2">
    <source>
        <dbReference type="Pfam" id="PF26616"/>
    </source>
</evidence>
<dbReference type="VEuPathDB" id="FungiDB:MAPG_09372"/>
<evidence type="ECO:0000313" key="4">
    <source>
        <dbReference type="EnsemblFungi" id="MAPG_09372T0"/>
    </source>
</evidence>
<dbReference type="AlphaFoldDB" id="A0A0C4E9S4"/>
<dbReference type="EnsemblFungi" id="MAPG_09372T0">
    <property type="protein sequence ID" value="MAPG_09372T0"/>
    <property type="gene ID" value="MAPG_09372"/>
</dbReference>
<feature type="domain" description="CorA-like transporter" evidence="2">
    <location>
        <begin position="7"/>
        <end position="261"/>
    </location>
</feature>
<keyword evidence="1" id="KW-0472">Membrane</keyword>
<dbReference type="Gene3D" id="1.20.58.340">
    <property type="entry name" value="Magnesium transport protein CorA, transmembrane region"/>
    <property type="match status" value="1"/>
</dbReference>
<evidence type="ECO:0000313" key="3">
    <source>
        <dbReference type="EMBL" id="KLU90847.1"/>
    </source>
</evidence>
<dbReference type="OrthoDB" id="5396681at2759"/>
<reference evidence="5" key="1">
    <citation type="submission" date="2010-05" db="EMBL/GenBank/DDBJ databases">
        <title>The genome sequence of Magnaporthe poae strain ATCC 64411.</title>
        <authorList>
            <person name="Ma L.-J."/>
            <person name="Dead R."/>
            <person name="Young S."/>
            <person name="Zeng Q."/>
            <person name="Koehrsen M."/>
            <person name="Alvarado L."/>
            <person name="Berlin A."/>
            <person name="Chapman S.B."/>
            <person name="Chen Z."/>
            <person name="Freedman E."/>
            <person name="Gellesch M."/>
            <person name="Goldberg J."/>
            <person name="Griggs A."/>
            <person name="Gujja S."/>
            <person name="Heilman E.R."/>
            <person name="Heiman D."/>
            <person name="Hepburn T."/>
            <person name="Howarth C."/>
            <person name="Jen D."/>
            <person name="Larson L."/>
            <person name="Mehta T."/>
            <person name="Neiman D."/>
            <person name="Pearson M."/>
            <person name="Roberts A."/>
            <person name="Saif S."/>
            <person name="Shea T."/>
            <person name="Shenoy N."/>
            <person name="Sisk P."/>
            <person name="Stolte C."/>
            <person name="Sykes S."/>
            <person name="Walk T."/>
            <person name="White J."/>
            <person name="Yandava C."/>
            <person name="Haas B."/>
            <person name="Nusbaum C."/>
            <person name="Birren B."/>
        </authorList>
    </citation>
    <scope>NUCLEOTIDE SEQUENCE [LARGE SCALE GENOMIC DNA]</scope>
    <source>
        <strain evidence="5">ATCC 64411 / 73-15</strain>
    </source>
</reference>
<dbReference type="Pfam" id="PF26616">
    <property type="entry name" value="CorA-like"/>
    <property type="match status" value="1"/>
</dbReference>
<accession>A0A0C4E9S4</accession>
<reference evidence="4" key="4">
    <citation type="journal article" date="2015" name="G3 (Bethesda)">
        <title>Genome sequences of three phytopathogenic species of the Magnaporthaceae family of fungi.</title>
        <authorList>
            <person name="Okagaki L.H."/>
            <person name="Nunes C.C."/>
            <person name="Sailsbery J."/>
            <person name="Clay B."/>
            <person name="Brown D."/>
            <person name="John T."/>
            <person name="Oh Y."/>
            <person name="Young N."/>
            <person name="Fitzgerald M."/>
            <person name="Haas B.J."/>
            <person name="Zeng Q."/>
            <person name="Young S."/>
            <person name="Adiconis X."/>
            <person name="Fan L."/>
            <person name="Levin J.Z."/>
            <person name="Mitchell T.K."/>
            <person name="Okubara P.A."/>
            <person name="Farman M.L."/>
            <person name="Kohn L.M."/>
            <person name="Birren B."/>
            <person name="Ma L.-J."/>
            <person name="Dean R.A."/>
        </authorList>
    </citation>
    <scope>NUCLEOTIDE SEQUENCE</scope>
    <source>
        <strain evidence="4">ATCC 64411 / 73-15</strain>
    </source>
</reference>
<keyword evidence="5" id="KW-1185">Reference proteome</keyword>
<keyword evidence="1" id="KW-0812">Transmembrane</keyword>
<feature type="transmembrane region" description="Helical" evidence="1">
    <location>
        <begin position="482"/>
        <end position="506"/>
    </location>
</feature>
<dbReference type="OMA" id="HLLYCHW"/>
<reference evidence="3" key="3">
    <citation type="submission" date="2011-03" db="EMBL/GenBank/DDBJ databases">
        <title>Annotation of Magnaporthe poae ATCC 64411.</title>
        <authorList>
            <person name="Ma L.-J."/>
            <person name="Dead R."/>
            <person name="Young S.K."/>
            <person name="Zeng Q."/>
            <person name="Gargeya S."/>
            <person name="Fitzgerald M."/>
            <person name="Haas B."/>
            <person name="Abouelleil A."/>
            <person name="Alvarado L."/>
            <person name="Arachchi H.M."/>
            <person name="Berlin A."/>
            <person name="Brown A."/>
            <person name="Chapman S.B."/>
            <person name="Chen Z."/>
            <person name="Dunbar C."/>
            <person name="Freedman E."/>
            <person name="Gearin G."/>
            <person name="Gellesch M."/>
            <person name="Goldberg J."/>
            <person name="Griggs A."/>
            <person name="Gujja S."/>
            <person name="Heiman D."/>
            <person name="Howarth C."/>
            <person name="Larson L."/>
            <person name="Lui A."/>
            <person name="MacDonald P.J.P."/>
            <person name="Mehta T."/>
            <person name="Montmayeur A."/>
            <person name="Murphy C."/>
            <person name="Neiman D."/>
            <person name="Pearson M."/>
            <person name="Priest M."/>
            <person name="Roberts A."/>
            <person name="Saif S."/>
            <person name="Shea T."/>
            <person name="Shenoy N."/>
            <person name="Sisk P."/>
            <person name="Stolte C."/>
            <person name="Sykes S."/>
            <person name="Yandava C."/>
            <person name="Wortman J."/>
            <person name="Nusbaum C."/>
            <person name="Birren B."/>
        </authorList>
    </citation>
    <scope>NUCLEOTIDE SEQUENCE</scope>
    <source>
        <strain evidence="3">ATCC 64411</strain>
    </source>
</reference>
<dbReference type="eggNOG" id="ENOG502SJEH">
    <property type="taxonomic scope" value="Eukaryota"/>
</dbReference>
<proteinExistence type="predicted"/>
<dbReference type="Proteomes" id="UP000011715">
    <property type="component" value="Unassembled WGS sequence"/>
</dbReference>
<name>A0A0C4E9S4_MAGP6</name>
<dbReference type="EMBL" id="GL876976">
    <property type="protein sequence ID" value="KLU90847.1"/>
    <property type="molecule type" value="Genomic_DNA"/>
</dbReference>
<organism evidence="4 5">
    <name type="scientific">Magnaporthiopsis poae (strain ATCC 64411 / 73-15)</name>
    <name type="common">Kentucky bluegrass fungus</name>
    <name type="synonym">Magnaporthe poae</name>
    <dbReference type="NCBI Taxonomy" id="644358"/>
    <lineage>
        <taxon>Eukaryota</taxon>
        <taxon>Fungi</taxon>
        <taxon>Dikarya</taxon>
        <taxon>Ascomycota</taxon>
        <taxon>Pezizomycotina</taxon>
        <taxon>Sordariomycetes</taxon>
        <taxon>Sordariomycetidae</taxon>
        <taxon>Magnaporthales</taxon>
        <taxon>Magnaporthaceae</taxon>
        <taxon>Magnaporthiopsis</taxon>
    </lineage>
</organism>
<sequence length="567" mass="64282">MPRGRDSRYALSELFTQLESNEMDLFDPDSGRGWDFLEAYDNDDYEDAACEDRQELEKHLSKRDTDPRCRLVFIQSEHSAAALDGSKDMMKFLLSFHQVMPSFLRLLANWGILPVDPSDPHCYHKAAFHHENVLNHDAARAYRAVAGRSGLQIRHCYSVWGVEKDGGEWRIRQTTLYHSFDVVTGRAVWINIKANEVMKDRMSHVAKMEPSPEANSPAREKSIGALANSLEMHALAAEWCSQGWGGCIQSVEQELRAILDKLKNLPVAEVERSLEVDAGALMQEFEPPRRLSSFYHTHPRGHRPLAADGRNLTGISLSTLGPRDQPTTQGTAPAAARASDPFRVIREFNFKGLQRLDCLATKLQQFSHTMQLDRRILSELDAYYTSLRSDRGFPASIKRACGHHLDEFHQRLQACIQAMELEGERAANLLAAAEDGKRLYDVVMQLRYMETSKLFAVAAHQMTREMQAMAEKTTRETTSMHIITAVTLFFLPGTFVATFLGSGMFQWDQDDEDTPFPSWRPEYFKLFVYISAPMMALVLAVWLVLYLRSRRTRIFGLGGPNDKVGSA</sequence>
<dbReference type="InterPro" id="IPR058257">
    <property type="entry name" value="CorA-like_dom"/>
</dbReference>
<evidence type="ECO:0000313" key="5">
    <source>
        <dbReference type="Proteomes" id="UP000011715"/>
    </source>
</evidence>
<reference evidence="4" key="5">
    <citation type="submission" date="2015-06" db="UniProtKB">
        <authorList>
            <consortium name="EnsemblFungi"/>
        </authorList>
    </citation>
    <scope>IDENTIFICATION</scope>
    <source>
        <strain evidence="4">ATCC 64411</strain>
    </source>
</reference>
<feature type="transmembrane region" description="Helical" evidence="1">
    <location>
        <begin position="526"/>
        <end position="547"/>
    </location>
</feature>
<gene>
    <name evidence="3" type="ORF">MAPG_09372</name>
</gene>
<dbReference type="STRING" id="644358.A0A0C4E9S4"/>
<protein>
    <recommendedName>
        <fullName evidence="2">CorA-like transporter domain-containing protein</fullName>
    </recommendedName>
</protein>
<evidence type="ECO:0000256" key="1">
    <source>
        <dbReference type="SAM" id="Phobius"/>
    </source>
</evidence>
<dbReference type="EMBL" id="ADBL01002394">
    <property type="status" value="NOT_ANNOTATED_CDS"/>
    <property type="molecule type" value="Genomic_DNA"/>
</dbReference>
<keyword evidence="1" id="KW-1133">Transmembrane helix</keyword>
<reference evidence="3" key="2">
    <citation type="submission" date="2010-05" db="EMBL/GenBank/DDBJ databases">
        <title>The Genome Sequence of Magnaporthe poae strain ATCC 64411.</title>
        <authorList>
            <consortium name="The Broad Institute Genome Sequencing Platform"/>
            <consortium name="Broad Institute Genome Sequencing Center for Infectious Disease"/>
            <person name="Ma L.-J."/>
            <person name="Dead R."/>
            <person name="Young S."/>
            <person name="Zeng Q."/>
            <person name="Koehrsen M."/>
            <person name="Alvarado L."/>
            <person name="Berlin A."/>
            <person name="Chapman S.B."/>
            <person name="Chen Z."/>
            <person name="Freedman E."/>
            <person name="Gellesch M."/>
            <person name="Goldberg J."/>
            <person name="Griggs A."/>
            <person name="Gujja S."/>
            <person name="Heilman E.R."/>
            <person name="Heiman D."/>
            <person name="Hepburn T."/>
            <person name="Howarth C."/>
            <person name="Jen D."/>
            <person name="Larson L."/>
            <person name="Mehta T."/>
            <person name="Neiman D."/>
            <person name="Pearson M."/>
            <person name="Roberts A."/>
            <person name="Saif S."/>
            <person name="Shea T."/>
            <person name="Shenoy N."/>
            <person name="Sisk P."/>
            <person name="Stolte C."/>
            <person name="Sykes S."/>
            <person name="Walk T."/>
            <person name="White J."/>
            <person name="Yandava C."/>
            <person name="Haas B."/>
            <person name="Nusbaum C."/>
            <person name="Birren B."/>
        </authorList>
    </citation>
    <scope>NUCLEOTIDE SEQUENCE</scope>
    <source>
        <strain evidence="3">ATCC 64411</strain>
    </source>
</reference>